<sequence>MSVFPFVMHTLIDGVFVPVCLDSGSSSSWFARGADTPFVSVNRSYSRPVSIAVVTPYGPFTTTLSFAGRTVPIADAPCPIALRSDWIALYREHFYSWTSSRSSSF</sequence>
<gene>
    <name evidence="1" type="ORF">HGRIS_003113</name>
</gene>
<evidence type="ECO:0000313" key="2">
    <source>
        <dbReference type="Proteomes" id="UP001556367"/>
    </source>
</evidence>
<dbReference type="Proteomes" id="UP001556367">
    <property type="component" value="Unassembled WGS sequence"/>
</dbReference>
<evidence type="ECO:0000313" key="1">
    <source>
        <dbReference type="EMBL" id="KAL0957012.1"/>
    </source>
</evidence>
<reference evidence="2" key="1">
    <citation type="submission" date="2024-06" db="EMBL/GenBank/DDBJ databases">
        <title>Multi-omics analyses provide insights into the biosynthesis of the anticancer antibiotic pleurotin in Hohenbuehelia grisea.</title>
        <authorList>
            <person name="Weaver J.A."/>
            <person name="Alberti F."/>
        </authorList>
    </citation>
    <scope>NUCLEOTIDE SEQUENCE [LARGE SCALE GENOMIC DNA]</scope>
    <source>
        <strain evidence="2">T-177</strain>
    </source>
</reference>
<dbReference type="EMBL" id="JASNQZ010000006">
    <property type="protein sequence ID" value="KAL0957012.1"/>
    <property type="molecule type" value="Genomic_DNA"/>
</dbReference>
<keyword evidence="2" id="KW-1185">Reference proteome</keyword>
<organism evidence="1 2">
    <name type="scientific">Hohenbuehelia grisea</name>
    <dbReference type="NCBI Taxonomy" id="104357"/>
    <lineage>
        <taxon>Eukaryota</taxon>
        <taxon>Fungi</taxon>
        <taxon>Dikarya</taxon>
        <taxon>Basidiomycota</taxon>
        <taxon>Agaricomycotina</taxon>
        <taxon>Agaricomycetes</taxon>
        <taxon>Agaricomycetidae</taxon>
        <taxon>Agaricales</taxon>
        <taxon>Pleurotineae</taxon>
        <taxon>Pleurotaceae</taxon>
        <taxon>Hohenbuehelia</taxon>
    </lineage>
</organism>
<proteinExistence type="predicted"/>
<accession>A0ABR3JMR1</accession>
<protein>
    <submittedName>
        <fullName evidence="1">Uncharacterized protein</fullName>
    </submittedName>
</protein>
<name>A0ABR3JMR1_9AGAR</name>
<comment type="caution">
    <text evidence="1">The sequence shown here is derived from an EMBL/GenBank/DDBJ whole genome shotgun (WGS) entry which is preliminary data.</text>
</comment>